<accession>A0A6J8BYX9</accession>
<dbReference type="Gene3D" id="3.40.50.300">
    <property type="entry name" value="P-loop containing nucleotide triphosphate hydrolases"/>
    <property type="match status" value="1"/>
</dbReference>
<evidence type="ECO:0000259" key="5">
    <source>
        <dbReference type="Pfam" id="PF05729"/>
    </source>
</evidence>
<dbReference type="InterPro" id="IPR019734">
    <property type="entry name" value="TPR_rpt"/>
</dbReference>
<dbReference type="PROSITE" id="PS50005">
    <property type="entry name" value="TPR"/>
    <property type="match status" value="3"/>
</dbReference>
<dbReference type="InterPro" id="IPR056883">
    <property type="entry name" value="NPHP3_hel"/>
</dbReference>
<dbReference type="AlphaFoldDB" id="A0A6J8BYX9"/>
<dbReference type="InterPro" id="IPR051191">
    <property type="entry name" value="DCAF12"/>
</dbReference>
<dbReference type="EMBL" id="CACVKT020004324">
    <property type="protein sequence ID" value="CAC5389195.1"/>
    <property type="molecule type" value="Genomic_DNA"/>
</dbReference>
<proteinExistence type="predicted"/>
<evidence type="ECO:0000313" key="8">
    <source>
        <dbReference type="Proteomes" id="UP000507470"/>
    </source>
</evidence>
<feature type="repeat" description="TPR" evidence="4">
    <location>
        <begin position="698"/>
        <end position="731"/>
    </location>
</feature>
<evidence type="ECO:0000256" key="1">
    <source>
        <dbReference type="ARBA" id="ARBA00022687"/>
    </source>
</evidence>
<dbReference type="PANTHER" id="PTHR19860:SF40">
    <property type="entry name" value="WD40 REPEAT-CONTAINING PROTEIN"/>
    <property type="match status" value="1"/>
</dbReference>
<dbReference type="Proteomes" id="UP000507470">
    <property type="component" value="Unassembled WGS sequence"/>
</dbReference>
<dbReference type="InterPro" id="IPR027417">
    <property type="entry name" value="P-loop_NTPase"/>
</dbReference>
<keyword evidence="2" id="KW-0677">Repeat</keyword>
<dbReference type="PANTHER" id="PTHR19860">
    <property type="entry name" value="DDB1- AND CUL4-ASSOCIATED FACTOR 12-RELATED"/>
    <property type="match status" value="1"/>
</dbReference>
<reference evidence="7 8" key="1">
    <citation type="submission" date="2020-06" db="EMBL/GenBank/DDBJ databases">
        <authorList>
            <person name="Li R."/>
            <person name="Bekaert M."/>
        </authorList>
    </citation>
    <scope>NUCLEOTIDE SEQUENCE [LARGE SCALE GENOMIC DNA]</scope>
    <source>
        <strain evidence="8">wild</strain>
    </source>
</reference>
<feature type="domain" description="Nephrocystin 3 helical" evidence="6">
    <location>
        <begin position="258"/>
        <end position="388"/>
    </location>
</feature>
<feature type="domain" description="NACHT" evidence="5">
    <location>
        <begin position="76"/>
        <end position="245"/>
    </location>
</feature>
<dbReference type="GO" id="GO:0016055">
    <property type="term" value="P:Wnt signaling pathway"/>
    <property type="evidence" value="ECO:0007669"/>
    <property type="project" value="UniProtKB-KW"/>
</dbReference>
<dbReference type="InterPro" id="IPR007111">
    <property type="entry name" value="NACHT_NTPase"/>
</dbReference>
<dbReference type="Pfam" id="PF00515">
    <property type="entry name" value="TPR_1"/>
    <property type="match status" value="1"/>
</dbReference>
<keyword evidence="1" id="KW-0879">Wnt signaling pathway</keyword>
<keyword evidence="8" id="KW-1185">Reference proteome</keyword>
<evidence type="ECO:0000256" key="2">
    <source>
        <dbReference type="ARBA" id="ARBA00022737"/>
    </source>
</evidence>
<evidence type="ECO:0000256" key="3">
    <source>
        <dbReference type="ARBA" id="ARBA00040387"/>
    </source>
</evidence>
<evidence type="ECO:0000313" key="7">
    <source>
        <dbReference type="EMBL" id="CAC5389195.1"/>
    </source>
</evidence>
<dbReference type="Pfam" id="PF13424">
    <property type="entry name" value="TPR_12"/>
    <property type="match status" value="1"/>
</dbReference>
<dbReference type="SMART" id="SM00028">
    <property type="entry name" value="TPR"/>
    <property type="match status" value="7"/>
</dbReference>
<name>A0A6J8BYX9_MYTCO</name>
<dbReference type="Pfam" id="PF24884">
    <property type="entry name" value="NPHP3_hel"/>
    <property type="match status" value="1"/>
</dbReference>
<dbReference type="SUPFAM" id="SSF48452">
    <property type="entry name" value="TPR-like"/>
    <property type="match status" value="3"/>
</dbReference>
<feature type="repeat" description="TPR" evidence="4">
    <location>
        <begin position="612"/>
        <end position="645"/>
    </location>
</feature>
<organism evidence="7 8">
    <name type="scientific">Mytilus coruscus</name>
    <name type="common">Sea mussel</name>
    <dbReference type="NCBI Taxonomy" id="42192"/>
    <lineage>
        <taxon>Eukaryota</taxon>
        <taxon>Metazoa</taxon>
        <taxon>Spiralia</taxon>
        <taxon>Lophotrochozoa</taxon>
        <taxon>Mollusca</taxon>
        <taxon>Bivalvia</taxon>
        <taxon>Autobranchia</taxon>
        <taxon>Pteriomorphia</taxon>
        <taxon>Mytilida</taxon>
        <taxon>Mytiloidea</taxon>
        <taxon>Mytilidae</taxon>
        <taxon>Mytilinae</taxon>
        <taxon>Mytilus</taxon>
    </lineage>
</organism>
<protein>
    <recommendedName>
        <fullName evidence="3">Nephrocystin-3</fullName>
    </recommendedName>
</protein>
<evidence type="ECO:0000259" key="6">
    <source>
        <dbReference type="Pfam" id="PF24884"/>
    </source>
</evidence>
<feature type="repeat" description="TPR" evidence="4">
    <location>
        <begin position="966"/>
        <end position="999"/>
    </location>
</feature>
<evidence type="ECO:0000256" key="4">
    <source>
        <dbReference type="PROSITE-ProRule" id="PRU00339"/>
    </source>
</evidence>
<dbReference type="GO" id="GO:0080008">
    <property type="term" value="C:Cul4-RING E3 ubiquitin ligase complex"/>
    <property type="evidence" value="ECO:0007669"/>
    <property type="project" value="TreeGrafter"/>
</dbReference>
<keyword evidence="4" id="KW-0802">TPR repeat</keyword>
<gene>
    <name evidence="7" type="ORF">MCOR_24392</name>
</gene>
<dbReference type="Pfam" id="PF05729">
    <property type="entry name" value="NACHT"/>
    <property type="match status" value="1"/>
</dbReference>
<dbReference type="Gene3D" id="1.25.40.10">
    <property type="entry name" value="Tetratricopeptide repeat domain"/>
    <property type="match status" value="3"/>
</dbReference>
<dbReference type="InterPro" id="IPR011990">
    <property type="entry name" value="TPR-like_helical_dom_sf"/>
</dbReference>
<dbReference type="Pfam" id="PF13374">
    <property type="entry name" value="TPR_10"/>
    <property type="match status" value="1"/>
</dbReference>
<dbReference type="OrthoDB" id="2325716at2759"/>
<dbReference type="SUPFAM" id="SSF52540">
    <property type="entry name" value="P-loop containing nucleoside triphosphate hydrolases"/>
    <property type="match status" value="1"/>
</dbReference>
<sequence>MNYKTPAEGAELMFNDIWKYLTEVLLKDARVESKSSRINSEHDAFLSSRSLLYVGNENFIQKLTANINSENPVCYAITGPAGSGKSSLLSHWLKQIKSDDTYSDLCVVYHFVGAAEESTDIKNMLSRLIQELNNQAGHNIEKDQKKVPDQMVEHVNEFVVCLERVMSIGKIPVLVIDGVEKIKKSTKVEKPLYWLPKNLPAGVRMVISTKSSDHENIKELVEERKFQQIEILPLTESEQKELSEKSLMQSGKQLSPPQMERIVAAEETKNPLYLKTTLKELVVFGYFRLLDKKIDSLISCPSVIDLFDKVLERLEDDYNVKEYAGNLVEQALCSICLSNQGLSETDIKAIYNIPAHIWSSLYFALRTYIIEQNGIIRFAFTELEEAVSKRYLRTSKNRKRCLLDLIQYFESEKEKLPPIFDHDKVLESKLAHELPWLYLKLNDIEGLQKSLLDLKIFNVLYNDCMSDMIELWDKTENKWSVIGEMYMKQIDILLVDFHRWIEDSMIEDAETPGIMLINTLVLDNLARMIKNRSEDAALKFTERYAKITIHSIETYPHRFKKHDKDIILNSLANQYADAGKFKEAVELHLKVLEVRKKKYEDDPTEENIDNLEISYHGLGTAHLKMHKYEQADEYLKKCKDIMEKNPGPFTKHDRAVLLMNLGVMCLETNRYEDALDYNLQCLKLYEEIYFGHLPEAVGQHLTNLGLCYRKLNNLDEAEKMYKKSIEVKVNAIGYYTLDVAMTFMNLGVVETVRENPSGSYEYCKTALEIYENIGLPESGMEYMMCRENMVLALKSLDRMEEALTTYRPFFKIAVDHELLYVTFPRTHNFIAEYLIQKELYDEAEDILLKMMDTEKLDAKYFINLHKIDVAKSKNQATEREHRYTIEYGLELFPHDYYILEYLIRDVYIPQNEVDKCVALLESNTSHFNVLGLYDTANQWFNDSGKGTIGMLIQINLSALKYMPENAPFHKNVAVHYQVLKDNEKALPHFIKILELEPNDPQNMFWVAKCSCLLGDYDLSKKHGEMIKEKFPDDQVLIPQVNLILDAINQAQSGLVDTDENPKEEDKKGEPE</sequence>